<dbReference type="InterPro" id="IPR013022">
    <property type="entry name" value="Xyl_isomerase-like_TIM-brl"/>
</dbReference>
<dbReference type="RefSeq" id="WP_114917770.1">
    <property type="nucleotide sequence ID" value="NZ_CP024848.1"/>
</dbReference>
<name>A0A345PKF5_9BACI</name>
<protein>
    <submittedName>
        <fullName evidence="2">Sugar phosphate isomerase/epimerase</fullName>
    </submittedName>
</protein>
<dbReference type="SUPFAM" id="SSF51658">
    <property type="entry name" value="Xylose isomerase-like"/>
    <property type="match status" value="1"/>
</dbReference>
<dbReference type="PANTHER" id="PTHR12110">
    <property type="entry name" value="HYDROXYPYRUVATE ISOMERASE"/>
    <property type="match status" value="1"/>
</dbReference>
<dbReference type="Pfam" id="PF01261">
    <property type="entry name" value="AP_endonuc_2"/>
    <property type="match status" value="1"/>
</dbReference>
<reference evidence="3" key="1">
    <citation type="submission" date="2017-11" db="EMBL/GenBank/DDBJ databases">
        <authorList>
            <person name="Zhu W."/>
        </authorList>
    </citation>
    <scope>NUCLEOTIDE SEQUENCE [LARGE SCALE GENOMIC DNA]</scope>
    <source>
        <strain evidence="3">160</strain>
    </source>
</reference>
<keyword evidence="2" id="KW-0413">Isomerase</keyword>
<feature type="domain" description="Xylose isomerase-like TIM barrel" evidence="1">
    <location>
        <begin position="22"/>
        <end position="246"/>
    </location>
</feature>
<dbReference type="KEGG" id="ocn:CUC15_16775"/>
<dbReference type="AlphaFoldDB" id="A0A345PKF5"/>
<evidence type="ECO:0000313" key="2">
    <source>
        <dbReference type="EMBL" id="AXI10485.1"/>
    </source>
</evidence>
<dbReference type="InterPro" id="IPR036237">
    <property type="entry name" value="Xyl_isomerase-like_sf"/>
</dbReference>
<sequence length="273" mass="30809">MKKRIGLCFWTFGPLSFEEKCQIAVEIGVAGVEVEGDLTQSPSELKKILEKYSLLPFSVTPANVDISNTNEEARSSAINYYFELISWAKELGAHRICLHGDVGKIKSSGDVDFDWNLLVDSTKKIISEAEKVNLPIVYEVLNRYENYQVITANEARRLCKEVDNEYLSILLDSYHMNIDEPDPLEALRIAGDKLGIYHLADSNRLGVGEGHANLKDQLDVLDEIGYEGPIIMEMTALGENPFTPVKQGDYLNQLINSYKKSVEFLNKRVPVRY</sequence>
<accession>A0A345PKF5</accession>
<dbReference type="Gene3D" id="3.20.20.150">
    <property type="entry name" value="Divalent-metal-dependent TIM barrel enzymes"/>
    <property type="match status" value="1"/>
</dbReference>
<proteinExistence type="predicted"/>
<dbReference type="EMBL" id="CP024848">
    <property type="protein sequence ID" value="AXI10485.1"/>
    <property type="molecule type" value="Genomic_DNA"/>
</dbReference>
<gene>
    <name evidence="2" type="ORF">CUC15_16775</name>
</gene>
<dbReference type="OrthoDB" id="9814946at2"/>
<evidence type="ECO:0000259" key="1">
    <source>
        <dbReference type="Pfam" id="PF01261"/>
    </source>
</evidence>
<evidence type="ECO:0000313" key="3">
    <source>
        <dbReference type="Proteomes" id="UP000253908"/>
    </source>
</evidence>
<dbReference type="InterPro" id="IPR050312">
    <property type="entry name" value="IolE/XylAMocC-like"/>
</dbReference>
<keyword evidence="3" id="KW-1185">Reference proteome</keyword>
<organism evidence="2 3">
    <name type="scientific">Oceanobacillus zhaokaii</name>
    <dbReference type="NCBI Taxonomy" id="2052660"/>
    <lineage>
        <taxon>Bacteria</taxon>
        <taxon>Bacillati</taxon>
        <taxon>Bacillota</taxon>
        <taxon>Bacilli</taxon>
        <taxon>Bacillales</taxon>
        <taxon>Bacillaceae</taxon>
        <taxon>Oceanobacillus</taxon>
    </lineage>
</organism>
<dbReference type="Proteomes" id="UP000253908">
    <property type="component" value="Chromosome"/>
</dbReference>
<dbReference type="GO" id="GO:0016853">
    <property type="term" value="F:isomerase activity"/>
    <property type="evidence" value="ECO:0007669"/>
    <property type="project" value="UniProtKB-KW"/>
</dbReference>